<dbReference type="CDD" id="cd07377">
    <property type="entry name" value="WHTH_GntR"/>
    <property type="match status" value="1"/>
</dbReference>
<proteinExistence type="predicted"/>
<evidence type="ECO:0000259" key="4">
    <source>
        <dbReference type="PROSITE" id="PS50949"/>
    </source>
</evidence>
<dbReference type="Pfam" id="PF00392">
    <property type="entry name" value="GntR"/>
    <property type="match status" value="1"/>
</dbReference>
<evidence type="ECO:0000313" key="6">
    <source>
        <dbReference type="Proteomes" id="UP000282832"/>
    </source>
</evidence>
<feature type="domain" description="HTH gntR-type" evidence="4">
    <location>
        <begin position="18"/>
        <end position="86"/>
    </location>
</feature>
<keyword evidence="6" id="KW-1185">Reference proteome</keyword>
<evidence type="ECO:0000256" key="3">
    <source>
        <dbReference type="ARBA" id="ARBA00023163"/>
    </source>
</evidence>
<dbReference type="OrthoDB" id="742238at2"/>
<comment type="caution">
    <text evidence="5">The sequence shown here is derived from an EMBL/GenBank/DDBJ whole genome shotgun (WGS) entry which is preliminary data.</text>
</comment>
<keyword evidence="1" id="KW-0805">Transcription regulation</keyword>
<keyword evidence="3" id="KW-0804">Transcription</keyword>
<dbReference type="SUPFAM" id="SSF53822">
    <property type="entry name" value="Periplasmic binding protein-like I"/>
    <property type="match status" value="1"/>
</dbReference>
<dbReference type="PANTHER" id="PTHR38445:SF10">
    <property type="entry name" value="GNTR-FAMILY TRANSCRIPTIONAL REGULATOR"/>
    <property type="match status" value="1"/>
</dbReference>
<dbReference type="PROSITE" id="PS50949">
    <property type="entry name" value="HTH_GNTR"/>
    <property type="match status" value="1"/>
</dbReference>
<dbReference type="EMBL" id="SACY01000001">
    <property type="protein sequence ID" value="RVU26914.1"/>
    <property type="molecule type" value="Genomic_DNA"/>
</dbReference>
<dbReference type="RefSeq" id="WP_127802465.1">
    <property type="nucleotide sequence ID" value="NZ_SACY01000001.1"/>
</dbReference>
<dbReference type="Gene3D" id="1.10.10.10">
    <property type="entry name" value="Winged helix-like DNA-binding domain superfamily/Winged helix DNA-binding domain"/>
    <property type="match status" value="1"/>
</dbReference>
<dbReference type="AlphaFoldDB" id="A0A437PXC0"/>
<dbReference type="Proteomes" id="UP000282832">
    <property type="component" value="Unassembled WGS sequence"/>
</dbReference>
<dbReference type="InterPro" id="IPR036390">
    <property type="entry name" value="WH_DNA-bd_sf"/>
</dbReference>
<evidence type="ECO:0000313" key="5">
    <source>
        <dbReference type="EMBL" id="RVU26914.1"/>
    </source>
</evidence>
<dbReference type="SUPFAM" id="SSF46785">
    <property type="entry name" value="Winged helix' DNA-binding domain"/>
    <property type="match status" value="1"/>
</dbReference>
<sequence length="343" mass="39220">MIKTFTASIGIKNPDNKLPKYQQLINSLLQDIEMGELKAGERLPSINEASEECYLSRDTVERAYTELHKMGVITSIFRKGYFISDSKVKVKTKVLLLVGKITDSNKILFNTLSESLGKNYTVDMLTFGYKTKNFQETINQQLGNYHYYVILPHLVEENEDTYKTLKKIAGDRLIVLENGFSNLQHQYSKLVLSNVFNLDSVFKPHTNLFNKYEGLSLVLSDDDYLDSDIITSLRNFCATLRLDFQVLDGLEDEDFEKNQIYLSLNENDLVRTIQYAENENWQIGKDIGIISFNDSPYKSILMGGISVISLQQTEIAKKAAEGIKNMTRINEEIPISFIPRKSL</sequence>
<protein>
    <submittedName>
        <fullName evidence="5">GntR family transcriptional regulator</fullName>
    </submittedName>
</protein>
<evidence type="ECO:0000256" key="1">
    <source>
        <dbReference type="ARBA" id="ARBA00023015"/>
    </source>
</evidence>
<dbReference type="SMART" id="SM00345">
    <property type="entry name" value="HTH_GNTR"/>
    <property type="match status" value="1"/>
</dbReference>
<dbReference type="InterPro" id="IPR028082">
    <property type="entry name" value="Peripla_BP_I"/>
</dbReference>
<dbReference type="InterPro" id="IPR036388">
    <property type="entry name" value="WH-like_DNA-bd_sf"/>
</dbReference>
<gene>
    <name evidence="5" type="ORF">EOJ36_02650</name>
</gene>
<keyword evidence="2" id="KW-0238">DNA-binding</keyword>
<organism evidence="5 6">
    <name type="scientific">Sandaracinomonas limnophila</name>
    <dbReference type="NCBI Taxonomy" id="1862386"/>
    <lineage>
        <taxon>Bacteria</taxon>
        <taxon>Pseudomonadati</taxon>
        <taxon>Bacteroidota</taxon>
        <taxon>Cytophagia</taxon>
        <taxon>Cytophagales</taxon>
        <taxon>Flectobacillaceae</taxon>
        <taxon>Sandaracinomonas</taxon>
    </lineage>
</organism>
<evidence type="ECO:0000256" key="2">
    <source>
        <dbReference type="ARBA" id="ARBA00023125"/>
    </source>
</evidence>
<dbReference type="InterPro" id="IPR000524">
    <property type="entry name" value="Tscrpt_reg_HTH_GntR"/>
</dbReference>
<reference evidence="5 6" key="1">
    <citation type="submission" date="2019-01" db="EMBL/GenBank/DDBJ databases">
        <authorList>
            <person name="Chen W.-M."/>
        </authorList>
    </citation>
    <scope>NUCLEOTIDE SEQUENCE [LARGE SCALE GENOMIC DNA]</scope>
    <source>
        <strain evidence="5 6">FSY-15</strain>
    </source>
</reference>
<name>A0A437PXC0_9BACT</name>
<dbReference type="Gene3D" id="3.40.50.2300">
    <property type="match status" value="2"/>
</dbReference>
<dbReference type="GO" id="GO:0003700">
    <property type="term" value="F:DNA-binding transcription factor activity"/>
    <property type="evidence" value="ECO:0007669"/>
    <property type="project" value="InterPro"/>
</dbReference>
<dbReference type="GO" id="GO:0003677">
    <property type="term" value="F:DNA binding"/>
    <property type="evidence" value="ECO:0007669"/>
    <property type="project" value="UniProtKB-KW"/>
</dbReference>
<accession>A0A437PXC0</accession>
<dbReference type="PANTHER" id="PTHR38445">
    <property type="entry name" value="HTH-TYPE TRANSCRIPTIONAL REPRESSOR YTRA"/>
    <property type="match status" value="1"/>
</dbReference>